<dbReference type="RefSeq" id="WP_251945528.1">
    <property type="nucleotide sequence ID" value="NZ_JAMRYM010000037.1"/>
</dbReference>
<evidence type="ECO:0000313" key="11">
    <source>
        <dbReference type="EMBL" id="MCM6762768.1"/>
    </source>
</evidence>
<sequence length="431" mass="43689">MSRLLPRRRRPSSPEPASPLVSPIRSADRFTAADLLAEATSDLGTRPGRLVMTLLGTVLGVGALVATVAFAQTTAGQLARRFDAFAATQVVAQPAEARTAGGDSVATARLPWDSVERLSRLAGVEESAVIGEVALREGASVTAAPVVDPSAPAVAPPRVFAASAALIETLEGRIAVGRMFDSGHDARADRVVVLGSRAAERLGVGRLDSQPSILIDGVGYSVLGVFDGVRARGELLDAVVLPTGTARADLALGAPGEVQARIGIGAGPQLAAQIPRALLPDAPDSVGVSAPGGPSDLAGEVRADVDLVLLVLSVIVLLAGGVGIANVTTLSVMERIGEIGLRRAIGATRRQIARQFVVESVVLGLLGGLLGAAAGVLAVLAVSLAQHWTPVLDPLVAFGGTLLGSVIGLLAGSVPARRASRIEPVAALRGS</sequence>
<feature type="region of interest" description="Disordered" evidence="7">
    <location>
        <begin position="1"/>
        <end position="22"/>
    </location>
</feature>
<dbReference type="InterPro" id="IPR025857">
    <property type="entry name" value="MacB_PCD"/>
</dbReference>
<dbReference type="InterPro" id="IPR003838">
    <property type="entry name" value="ABC3_permease_C"/>
</dbReference>
<feature type="transmembrane region" description="Helical" evidence="8">
    <location>
        <begin position="356"/>
        <end position="383"/>
    </location>
</feature>
<dbReference type="Proteomes" id="UP001155240">
    <property type="component" value="Unassembled WGS sequence"/>
</dbReference>
<evidence type="ECO:0000256" key="6">
    <source>
        <dbReference type="ARBA" id="ARBA00038076"/>
    </source>
</evidence>
<dbReference type="GO" id="GO:0005886">
    <property type="term" value="C:plasma membrane"/>
    <property type="evidence" value="ECO:0007669"/>
    <property type="project" value="UniProtKB-SubCell"/>
</dbReference>
<organism evidence="11 12">
    <name type="scientific">Rathayibacter rubneri</name>
    <dbReference type="NCBI Taxonomy" id="2950106"/>
    <lineage>
        <taxon>Bacteria</taxon>
        <taxon>Bacillati</taxon>
        <taxon>Actinomycetota</taxon>
        <taxon>Actinomycetes</taxon>
        <taxon>Micrococcales</taxon>
        <taxon>Microbacteriaceae</taxon>
        <taxon>Rathayibacter</taxon>
    </lineage>
</organism>
<dbReference type="EMBL" id="JAMRYM010000037">
    <property type="protein sequence ID" value="MCM6762768.1"/>
    <property type="molecule type" value="Genomic_DNA"/>
</dbReference>
<dbReference type="PANTHER" id="PTHR30572:SF4">
    <property type="entry name" value="ABC TRANSPORTER PERMEASE YTRF"/>
    <property type="match status" value="1"/>
</dbReference>
<feature type="domain" description="ABC3 transporter permease C-terminal" evidence="9">
    <location>
        <begin position="311"/>
        <end position="424"/>
    </location>
</feature>
<evidence type="ECO:0000256" key="4">
    <source>
        <dbReference type="ARBA" id="ARBA00022989"/>
    </source>
</evidence>
<feature type="compositionally biased region" description="Basic residues" evidence="7">
    <location>
        <begin position="1"/>
        <end position="11"/>
    </location>
</feature>
<evidence type="ECO:0000256" key="8">
    <source>
        <dbReference type="SAM" id="Phobius"/>
    </source>
</evidence>
<evidence type="ECO:0000313" key="12">
    <source>
        <dbReference type="Proteomes" id="UP001155240"/>
    </source>
</evidence>
<comment type="caution">
    <text evidence="11">The sequence shown here is derived from an EMBL/GenBank/DDBJ whole genome shotgun (WGS) entry which is preliminary data.</text>
</comment>
<comment type="similarity">
    <text evidence="6">Belongs to the ABC-4 integral membrane protein family.</text>
</comment>
<evidence type="ECO:0000256" key="7">
    <source>
        <dbReference type="SAM" id="MobiDB-lite"/>
    </source>
</evidence>
<evidence type="ECO:0000256" key="3">
    <source>
        <dbReference type="ARBA" id="ARBA00022692"/>
    </source>
</evidence>
<comment type="subcellular location">
    <subcellularLocation>
        <location evidence="1">Cell membrane</location>
        <topology evidence="1">Multi-pass membrane protein</topology>
    </subcellularLocation>
</comment>
<keyword evidence="2" id="KW-1003">Cell membrane</keyword>
<feature type="transmembrane region" description="Helical" evidence="8">
    <location>
        <begin position="307"/>
        <end position="333"/>
    </location>
</feature>
<feature type="domain" description="MacB-like periplasmic core" evidence="10">
    <location>
        <begin position="51"/>
        <end position="250"/>
    </location>
</feature>
<evidence type="ECO:0000256" key="1">
    <source>
        <dbReference type="ARBA" id="ARBA00004651"/>
    </source>
</evidence>
<dbReference type="GO" id="GO:0022857">
    <property type="term" value="F:transmembrane transporter activity"/>
    <property type="evidence" value="ECO:0007669"/>
    <property type="project" value="TreeGrafter"/>
</dbReference>
<evidence type="ECO:0000259" key="10">
    <source>
        <dbReference type="Pfam" id="PF12704"/>
    </source>
</evidence>
<dbReference type="Pfam" id="PF02687">
    <property type="entry name" value="FtsX"/>
    <property type="match status" value="1"/>
</dbReference>
<dbReference type="Pfam" id="PF12704">
    <property type="entry name" value="MacB_PCD"/>
    <property type="match status" value="1"/>
</dbReference>
<dbReference type="AlphaFoldDB" id="A0A9X2DZT2"/>
<evidence type="ECO:0000256" key="5">
    <source>
        <dbReference type="ARBA" id="ARBA00023136"/>
    </source>
</evidence>
<keyword evidence="5 8" id="KW-0472">Membrane</keyword>
<keyword evidence="3 8" id="KW-0812">Transmembrane</keyword>
<protein>
    <submittedName>
        <fullName evidence="11">ABC transporter permease</fullName>
    </submittedName>
</protein>
<proteinExistence type="inferred from homology"/>
<evidence type="ECO:0000256" key="2">
    <source>
        <dbReference type="ARBA" id="ARBA00022475"/>
    </source>
</evidence>
<feature type="transmembrane region" description="Helical" evidence="8">
    <location>
        <begin position="395"/>
        <end position="414"/>
    </location>
</feature>
<keyword evidence="4 8" id="KW-1133">Transmembrane helix</keyword>
<gene>
    <name evidence="11" type="ORF">NB037_10110</name>
</gene>
<accession>A0A9X2DZT2</accession>
<dbReference type="InterPro" id="IPR050250">
    <property type="entry name" value="Macrolide_Exporter_MacB"/>
</dbReference>
<reference evidence="11" key="1">
    <citation type="submission" date="2022-06" db="EMBL/GenBank/DDBJ databases">
        <title>Whole genome shotgun sequencing (WGS) of Rathayibacter sp. ZW T2_19, isolated from stored onions (Allium cepa).</title>
        <authorList>
            <person name="Stoll D.A."/>
            <person name="Huch M."/>
        </authorList>
    </citation>
    <scope>NUCLEOTIDE SEQUENCE</scope>
    <source>
        <strain evidence="11">ZW T2_19</strain>
    </source>
</reference>
<name>A0A9X2DZT2_9MICO</name>
<dbReference type="PANTHER" id="PTHR30572">
    <property type="entry name" value="MEMBRANE COMPONENT OF TRANSPORTER-RELATED"/>
    <property type="match status" value="1"/>
</dbReference>
<feature type="transmembrane region" description="Helical" evidence="8">
    <location>
        <begin position="50"/>
        <end position="71"/>
    </location>
</feature>
<evidence type="ECO:0000259" key="9">
    <source>
        <dbReference type="Pfam" id="PF02687"/>
    </source>
</evidence>
<keyword evidence="12" id="KW-1185">Reference proteome</keyword>